<proteinExistence type="predicted"/>
<comment type="caution">
    <text evidence="1">The sequence shown here is derived from an EMBL/GenBank/DDBJ whole genome shotgun (WGS) entry which is preliminary data.</text>
</comment>
<evidence type="ECO:0000313" key="1">
    <source>
        <dbReference type="EMBL" id="KAL2050818.1"/>
    </source>
</evidence>
<organism evidence="1 2">
    <name type="scientific">Lepraria finkii</name>
    <dbReference type="NCBI Taxonomy" id="1340010"/>
    <lineage>
        <taxon>Eukaryota</taxon>
        <taxon>Fungi</taxon>
        <taxon>Dikarya</taxon>
        <taxon>Ascomycota</taxon>
        <taxon>Pezizomycotina</taxon>
        <taxon>Lecanoromycetes</taxon>
        <taxon>OSLEUM clade</taxon>
        <taxon>Lecanoromycetidae</taxon>
        <taxon>Lecanorales</taxon>
        <taxon>Lecanorineae</taxon>
        <taxon>Stereocaulaceae</taxon>
        <taxon>Lepraria</taxon>
    </lineage>
</organism>
<name>A0ABR4AYT4_9LECA</name>
<dbReference type="Proteomes" id="UP001590951">
    <property type="component" value="Unassembled WGS sequence"/>
</dbReference>
<dbReference type="EMBL" id="JBHFEH010000042">
    <property type="protein sequence ID" value="KAL2050818.1"/>
    <property type="molecule type" value="Genomic_DNA"/>
</dbReference>
<protein>
    <submittedName>
        <fullName evidence="1">Uncharacterized protein</fullName>
    </submittedName>
</protein>
<accession>A0ABR4AYT4</accession>
<keyword evidence="2" id="KW-1185">Reference proteome</keyword>
<gene>
    <name evidence="1" type="ORF">ABVK25_008879</name>
</gene>
<reference evidence="1 2" key="1">
    <citation type="submission" date="2024-09" db="EMBL/GenBank/DDBJ databases">
        <title>Rethinking Asexuality: The Enigmatic Case of Functional Sexual Genes in Lepraria (Stereocaulaceae).</title>
        <authorList>
            <person name="Doellman M."/>
            <person name="Sun Y."/>
            <person name="Barcenas-Pena A."/>
            <person name="Lumbsch H.T."/>
            <person name="Grewe F."/>
        </authorList>
    </citation>
    <scope>NUCLEOTIDE SEQUENCE [LARGE SCALE GENOMIC DNA]</scope>
    <source>
        <strain evidence="1 2">Grewe 0041</strain>
    </source>
</reference>
<sequence>MQPHDIERAVIDAVVDIPDYYRGEWLTNPQNTDTIFDNFCEYCNKAGPKTCALYTTGGKDKIKQRFKDIRLLRRNPIVVAAYGVLAPDLITYSGSKSRIATPLYAPIQ</sequence>
<evidence type="ECO:0000313" key="2">
    <source>
        <dbReference type="Proteomes" id="UP001590951"/>
    </source>
</evidence>